<dbReference type="RefSeq" id="WP_331300619.1">
    <property type="nucleotide sequence ID" value="NZ_MLCA01000001.1"/>
</dbReference>
<sequence>MGPEDRPARPLYTPAERHRRDSSPWTLVQGVLAPLQFAIFLISLALVLRALGTDDGLRAAEISVVVKTVALYAIMVTGSIWEKVVFGRWLFAPAFFWEDVVSMLVLALHTAYLAALATGALSGQALLLLALAAYATYVVNAAQFLLKLRAARLEGAGGRAPRLAEALP</sequence>
<evidence type="ECO:0000313" key="2">
    <source>
        <dbReference type="EMBL" id="MEE7489309.1"/>
    </source>
</evidence>
<keyword evidence="1" id="KW-0472">Membrane</keyword>
<organism evidence="2 3">
    <name type="scientific">Methylobacterium oryzae</name>
    <dbReference type="NCBI Taxonomy" id="334852"/>
    <lineage>
        <taxon>Bacteria</taxon>
        <taxon>Pseudomonadati</taxon>
        <taxon>Pseudomonadota</taxon>
        <taxon>Alphaproteobacteria</taxon>
        <taxon>Hyphomicrobiales</taxon>
        <taxon>Methylobacteriaceae</taxon>
        <taxon>Methylobacterium</taxon>
    </lineage>
</organism>
<accession>A0ABU7THR6</accession>
<dbReference type="Proteomes" id="UP001355206">
    <property type="component" value="Unassembled WGS sequence"/>
</dbReference>
<dbReference type="InterPro" id="IPR009905">
    <property type="entry name" value="BCHF"/>
</dbReference>
<keyword evidence="3" id="KW-1185">Reference proteome</keyword>
<keyword evidence="1" id="KW-0812">Transmembrane</keyword>
<feature type="transmembrane region" description="Helical" evidence="1">
    <location>
        <begin position="126"/>
        <end position="146"/>
    </location>
</feature>
<feature type="transmembrane region" description="Helical" evidence="1">
    <location>
        <begin position="64"/>
        <end position="81"/>
    </location>
</feature>
<feature type="transmembrane region" description="Helical" evidence="1">
    <location>
        <begin position="31"/>
        <end position="52"/>
    </location>
</feature>
<evidence type="ECO:0000256" key="1">
    <source>
        <dbReference type="SAM" id="Phobius"/>
    </source>
</evidence>
<proteinExistence type="predicted"/>
<dbReference type="Pfam" id="PF07284">
    <property type="entry name" value="BCHF"/>
    <property type="match status" value="1"/>
</dbReference>
<dbReference type="EMBL" id="MLCA01000001">
    <property type="protein sequence ID" value="MEE7489309.1"/>
    <property type="molecule type" value="Genomic_DNA"/>
</dbReference>
<feature type="transmembrane region" description="Helical" evidence="1">
    <location>
        <begin position="101"/>
        <end position="119"/>
    </location>
</feature>
<keyword evidence="1" id="KW-1133">Transmembrane helix</keyword>
<comment type="caution">
    <text evidence="2">The sequence shown here is derived from an EMBL/GenBank/DDBJ whole genome shotgun (WGS) entry which is preliminary data.</text>
</comment>
<dbReference type="NCBIfam" id="TIGR02020">
    <property type="entry name" value="BchF"/>
    <property type="match status" value="1"/>
</dbReference>
<gene>
    <name evidence="2" type="primary">bchF</name>
    <name evidence="2" type="ORF">MOTC310_01995</name>
</gene>
<evidence type="ECO:0000313" key="3">
    <source>
        <dbReference type="Proteomes" id="UP001355206"/>
    </source>
</evidence>
<reference evidence="2 3" key="1">
    <citation type="journal article" date="2012" name="Genet. Mol. Biol.">
        <title>Analysis of 16S rRNA and mxaF genes revealing insights into Methylobacterium niche-specific plant association.</title>
        <authorList>
            <person name="Dourado M.N."/>
            <person name="Andreote F.D."/>
            <person name="Dini-Andreote F."/>
            <person name="Conti R."/>
            <person name="Araujo J.M."/>
            <person name="Araujo W.L."/>
        </authorList>
    </citation>
    <scope>NUCLEOTIDE SEQUENCE [LARGE SCALE GENOMIC DNA]</scope>
    <source>
        <strain evidence="2 3">TC3-10</strain>
    </source>
</reference>
<protein>
    <submittedName>
        <fullName evidence="2">2-vinyl bacteriochlorophyllide hydratase</fullName>
    </submittedName>
</protein>
<name>A0ABU7THR6_9HYPH</name>